<dbReference type="InterPro" id="IPR014729">
    <property type="entry name" value="Rossmann-like_a/b/a_fold"/>
</dbReference>
<name>A0A9D1FEH2_9FIRM</name>
<comment type="similarity">
    <text evidence="1">Belongs to the class-I aminoacyl-tRNA synthetase family. IleS type 1 subfamily.</text>
</comment>
<keyword evidence="7" id="KW-0030">Aminoacyl-tRNA synthetase</keyword>
<dbReference type="AlphaFoldDB" id="A0A9D1FEH2"/>
<dbReference type="SUPFAM" id="SSF52374">
    <property type="entry name" value="Nucleotidylyl transferase"/>
    <property type="match status" value="1"/>
</dbReference>
<dbReference type="Proteomes" id="UP000824001">
    <property type="component" value="Unassembled WGS sequence"/>
</dbReference>
<dbReference type="GO" id="GO:0006428">
    <property type="term" value="P:isoleucyl-tRNA aminoacylation"/>
    <property type="evidence" value="ECO:0007669"/>
    <property type="project" value="TreeGrafter"/>
</dbReference>
<dbReference type="FunFam" id="3.40.50.620:FF:000092">
    <property type="entry name" value="Isoleucine--tRNA ligase"/>
    <property type="match status" value="1"/>
</dbReference>
<dbReference type="PANTHER" id="PTHR42765:SF1">
    <property type="entry name" value="ISOLEUCINE--TRNA LIGASE, MITOCHONDRIAL"/>
    <property type="match status" value="1"/>
</dbReference>
<feature type="non-terminal residue" evidence="10">
    <location>
        <position position="242"/>
    </location>
</feature>
<dbReference type="GO" id="GO:0004822">
    <property type="term" value="F:isoleucine-tRNA ligase activity"/>
    <property type="evidence" value="ECO:0007669"/>
    <property type="project" value="UniProtKB-EC"/>
</dbReference>
<dbReference type="Pfam" id="PF00133">
    <property type="entry name" value="tRNA-synt_1"/>
    <property type="match status" value="1"/>
</dbReference>
<reference evidence="10" key="2">
    <citation type="journal article" date="2021" name="PeerJ">
        <title>Extensive microbial diversity within the chicken gut microbiome revealed by metagenomics and culture.</title>
        <authorList>
            <person name="Gilroy R."/>
            <person name="Ravi A."/>
            <person name="Getino M."/>
            <person name="Pursley I."/>
            <person name="Horton D.L."/>
            <person name="Alikhan N.F."/>
            <person name="Baker D."/>
            <person name="Gharbi K."/>
            <person name="Hall N."/>
            <person name="Watson M."/>
            <person name="Adriaenssens E.M."/>
            <person name="Foster-Nyarko E."/>
            <person name="Jarju S."/>
            <person name="Secka A."/>
            <person name="Antonio M."/>
            <person name="Oren A."/>
            <person name="Chaudhuri R.R."/>
            <person name="La Ragione R."/>
            <person name="Hildebrand F."/>
            <person name="Pallen M.J."/>
        </authorList>
    </citation>
    <scope>NUCLEOTIDE SEQUENCE</scope>
    <source>
        <strain evidence="10">ChiHjej10B9-9673</strain>
    </source>
</reference>
<evidence type="ECO:0000256" key="5">
    <source>
        <dbReference type="ARBA" id="ARBA00022840"/>
    </source>
</evidence>
<evidence type="ECO:0000256" key="7">
    <source>
        <dbReference type="ARBA" id="ARBA00023146"/>
    </source>
</evidence>
<evidence type="ECO:0000313" key="11">
    <source>
        <dbReference type="Proteomes" id="UP000824001"/>
    </source>
</evidence>
<gene>
    <name evidence="10" type="ORF">IAC18_07265</name>
</gene>
<reference evidence="10" key="1">
    <citation type="submission" date="2020-10" db="EMBL/GenBank/DDBJ databases">
        <authorList>
            <person name="Gilroy R."/>
        </authorList>
    </citation>
    <scope>NUCLEOTIDE SEQUENCE</scope>
    <source>
        <strain evidence="10">ChiHjej10B9-9673</strain>
    </source>
</reference>
<evidence type="ECO:0000256" key="3">
    <source>
        <dbReference type="ARBA" id="ARBA00022598"/>
    </source>
</evidence>
<dbReference type="EMBL" id="DVJK01000205">
    <property type="protein sequence ID" value="HIS67348.1"/>
    <property type="molecule type" value="Genomic_DNA"/>
</dbReference>
<protein>
    <submittedName>
        <fullName evidence="10">Class I tRNA ligase family protein</fullName>
    </submittedName>
</protein>
<dbReference type="InterPro" id="IPR001412">
    <property type="entry name" value="aa-tRNA-synth_I_CS"/>
</dbReference>
<dbReference type="PROSITE" id="PS00178">
    <property type="entry name" value="AA_TRNA_LIGASE_I"/>
    <property type="match status" value="1"/>
</dbReference>
<keyword evidence="5" id="KW-0067">ATP-binding</keyword>
<dbReference type="PANTHER" id="PTHR42765">
    <property type="entry name" value="SOLEUCYL-TRNA SYNTHETASE"/>
    <property type="match status" value="1"/>
</dbReference>
<evidence type="ECO:0000256" key="6">
    <source>
        <dbReference type="ARBA" id="ARBA00022917"/>
    </source>
</evidence>
<keyword evidence="2" id="KW-0963">Cytoplasm</keyword>
<dbReference type="GO" id="GO:0005524">
    <property type="term" value="F:ATP binding"/>
    <property type="evidence" value="ECO:0007669"/>
    <property type="project" value="UniProtKB-KW"/>
</dbReference>
<comment type="catalytic activity">
    <reaction evidence="8">
        <text>tRNA(Ile) + L-isoleucine + ATP = L-isoleucyl-tRNA(Ile) + AMP + diphosphate</text>
        <dbReference type="Rhea" id="RHEA:11060"/>
        <dbReference type="Rhea" id="RHEA-COMP:9666"/>
        <dbReference type="Rhea" id="RHEA-COMP:9695"/>
        <dbReference type="ChEBI" id="CHEBI:30616"/>
        <dbReference type="ChEBI" id="CHEBI:33019"/>
        <dbReference type="ChEBI" id="CHEBI:58045"/>
        <dbReference type="ChEBI" id="CHEBI:78442"/>
        <dbReference type="ChEBI" id="CHEBI:78528"/>
        <dbReference type="ChEBI" id="CHEBI:456215"/>
        <dbReference type="EC" id="6.1.1.5"/>
    </reaction>
</comment>
<organism evidence="10 11">
    <name type="scientific">Candidatus Scatomorpha merdipullorum</name>
    <dbReference type="NCBI Taxonomy" id="2840927"/>
    <lineage>
        <taxon>Bacteria</taxon>
        <taxon>Bacillati</taxon>
        <taxon>Bacillota</taxon>
        <taxon>Clostridia</taxon>
        <taxon>Eubacteriales</taxon>
        <taxon>Candidatus Scatomorpha</taxon>
    </lineage>
</organism>
<keyword evidence="4" id="KW-0547">Nucleotide-binding</keyword>
<comment type="caution">
    <text evidence="10">The sequence shown here is derived from an EMBL/GenBank/DDBJ whole genome shotgun (WGS) entry which is preliminary data.</text>
</comment>
<dbReference type="InterPro" id="IPR002300">
    <property type="entry name" value="aa-tRNA-synth_Ia"/>
</dbReference>
<keyword evidence="6" id="KW-0648">Protein biosynthesis</keyword>
<proteinExistence type="inferred from homology"/>
<evidence type="ECO:0000313" key="10">
    <source>
        <dbReference type="EMBL" id="HIS67348.1"/>
    </source>
</evidence>
<keyword evidence="3 10" id="KW-0436">Ligase</keyword>
<evidence type="ECO:0000256" key="8">
    <source>
        <dbReference type="ARBA" id="ARBA00048359"/>
    </source>
</evidence>
<dbReference type="GO" id="GO:0005829">
    <property type="term" value="C:cytosol"/>
    <property type="evidence" value="ECO:0007669"/>
    <property type="project" value="TreeGrafter"/>
</dbReference>
<dbReference type="InterPro" id="IPR050081">
    <property type="entry name" value="Ile-tRNA_ligase"/>
</dbReference>
<evidence type="ECO:0000259" key="9">
    <source>
        <dbReference type="Pfam" id="PF00133"/>
    </source>
</evidence>
<evidence type="ECO:0000256" key="4">
    <source>
        <dbReference type="ARBA" id="ARBA00022741"/>
    </source>
</evidence>
<evidence type="ECO:0000256" key="2">
    <source>
        <dbReference type="ARBA" id="ARBA00022490"/>
    </source>
</evidence>
<sequence length="242" mass="28477">MPQDYNATVNLPKTEFPMRAGLPKREPEMLQQWYDMDLYHEMLKRTEGRPIFDLHDGPPFSNGSIHMGTALNKCLKDFIVRYKSMAGRQAIYYPGWDNHGMPIESAIIKEQKLNHKEMTTAEFRTACRDFALHYVNVQRDAFKRLGCLGEWDKPYFTMNPKFEAEEIKVFGEMYKKGYIYKGKKPVYWCPHDETALAEAEIEYAEDPCKSIYVKFRVKDDRGKLAKYCDLNNLYFLIWTTTT</sequence>
<dbReference type="Gene3D" id="3.40.50.620">
    <property type="entry name" value="HUPs"/>
    <property type="match status" value="1"/>
</dbReference>
<accession>A0A9D1FEH2</accession>
<evidence type="ECO:0000256" key="1">
    <source>
        <dbReference type="ARBA" id="ARBA00006887"/>
    </source>
</evidence>
<feature type="domain" description="Aminoacyl-tRNA synthetase class Ia" evidence="9">
    <location>
        <begin position="29"/>
        <end position="205"/>
    </location>
</feature>